<name>A0A5J6MJM9_9PROT</name>
<dbReference type="InterPro" id="IPR015421">
    <property type="entry name" value="PyrdxlP-dep_Trfase_major"/>
</dbReference>
<evidence type="ECO:0000256" key="3">
    <source>
        <dbReference type="RuleBase" id="RU003560"/>
    </source>
</evidence>
<dbReference type="RefSeq" id="WP_151177727.1">
    <property type="nucleotide sequence ID" value="NZ_CP042906.1"/>
</dbReference>
<dbReference type="Gene3D" id="3.90.1150.10">
    <property type="entry name" value="Aspartate Aminotransferase, domain 1"/>
    <property type="match status" value="1"/>
</dbReference>
<protein>
    <submittedName>
        <fullName evidence="4">Glutamate-1-semialdehyde 2,1-aminomutase</fullName>
    </submittedName>
</protein>
<keyword evidence="2 3" id="KW-0663">Pyridoxal phosphate</keyword>
<dbReference type="PANTHER" id="PTHR43713:SF3">
    <property type="entry name" value="GLUTAMATE-1-SEMIALDEHYDE 2,1-AMINOMUTASE 1, CHLOROPLASTIC-RELATED"/>
    <property type="match status" value="1"/>
</dbReference>
<dbReference type="AlphaFoldDB" id="A0A5J6MJM9"/>
<dbReference type="OrthoDB" id="9801052at2"/>
<evidence type="ECO:0000313" key="5">
    <source>
        <dbReference type="Proteomes" id="UP000326202"/>
    </source>
</evidence>
<dbReference type="InterPro" id="IPR015422">
    <property type="entry name" value="PyrdxlP-dep_Trfase_small"/>
</dbReference>
<keyword evidence="5" id="KW-1185">Reference proteome</keyword>
<comment type="similarity">
    <text evidence="3">Belongs to the class-III pyridoxal-phosphate-dependent aminotransferase family.</text>
</comment>
<evidence type="ECO:0000256" key="1">
    <source>
        <dbReference type="ARBA" id="ARBA00001933"/>
    </source>
</evidence>
<comment type="cofactor">
    <cofactor evidence="1">
        <name>pyridoxal 5'-phosphate</name>
        <dbReference type="ChEBI" id="CHEBI:597326"/>
    </cofactor>
</comment>
<sequence length="448" mass="48202">MADGSRPNADLDAAIAEAEARYGAANPQSKARAQAASQVMPGGNTRTVLHYTPFPLAWSGGKGNRLTDLDGHEYLDFLGEYTAGLYGHSDPVIQGAISKALSDGIVLGGPNRYEAQLAEAICQRIPSIELVRFCNSGTEANLFAIQTARIMTGRDKIMVFEFAYHGGVFYFGSHGNPLNLPLNWVKGRYNETDYTQGLIAEHGAELAAVLVEPMQGSAGCLPADPAFLRMLREECTKRGIVLIFDEVMTSRLSPGGCQALVGIKPDMTTLGKYLGGGLSFGAFGGRRNLMERFDPYRSDSIGHAGTFNNNVCSMAGGVAGLTQVFTPAEAVRLNALGDEMRNRLNKVARRHEAPLQITGVGSLMNLHFVKGPVRTPADAHPSDPATENRMGELLKLFHLDMIAAGIYLARRGFVALSLPMREPDVARFEAALDEFLATRGALVRDAVG</sequence>
<dbReference type="GO" id="GO:0008483">
    <property type="term" value="F:transaminase activity"/>
    <property type="evidence" value="ECO:0007669"/>
    <property type="project" value="InterPro"/>
</dbReference>
<dbReference type="KEGG" id="htq:FRZ44_27670"/>
<dbReference type="Proteomes" id="UP000326202">
    <property type="component" value="Chromosome"/>
</dbReference>
<evidence type="ECO:0000313" key="4">
    <source>
        <dbReference type="EMBL" id="QEX17467.1"/>
    </source>
</evidence>
<dbReference type="SUPFAM" id="SSF53383">
    <property type="entry name" value="PLP-dependent transferases"/>
    <property type="match status" value="1"/>
</dbReference>
<dbReference type="InterPro" id="IPR005814">
    <property type="entry name" value="Aminotrans_3"/>
</dbReference>
<proteinExistence type="inferred from homology"/>
<dbReference type="InterPro" id="IPR015424">
    <property type="entry name" value="PyrdxlP-dep_Trfase"/>
</dbReference>
<dbReference type="Gene3D" id="3.40.640.10">
    <property type="entry name" value="Type I PLP-dependent aspartate aminotransferase-like (Major domain)"/>
    <property type="match status" value="1"/>
</dbReference>
<dbReference type="EMBL" id="CP042906">
    <property type="protein sequence ID" value="QEX17467.1"/>
    <property type="molecule type" value="Genomic_DNA"/>
</dbReference>
<dbReference type="Pfam" id="PF00202">
    <property type="entry name" value="Aminotran_3"/>
    <property type="match status" value="1"/>
</dbReference>
<dbReference type="PANTHER" id="PTHR43713">
    <property type="entry name" value="GLUTAMATE-1-SEMIALDEHYDE 2,1-AMINOMUTASE"/>
    <property type="match status" value="1"/>
</dbReference>
<gene>
    <name evidence="4" type="primary">hemL</name>
    <name evidence="4" type="ORF">FRZ44_27670</name>
</gene>
<reference evidence="4 5" key="1">
    <citation type="submission" date="2019-08" db="EMBL/GenBank/DDBJ databases">
        <title>Hyperibacter terrae gen. nov., sp. nov. and Hyperibacter viscosus sp. nov., two new members in the family Rhodospirillaceae isolated from the rhizosphere of Hypericum perforatum.</title>
        <authorList>
            <person name="Noviana Z."/>
        </authorList>
    </citation>
    <scope>NUCLEOTIDE SEQUENCE [LARGE SCALE GENOMIC DNA]</scope>
    <source>
        <strain evidence="4 5">R5913</strain>
    </source>
</reference>
<evidence type="ECO:0000256" key="2">
    <source>
        <dbReference type="ARBA" id="ARBA00022898"/>
    </source>
</evidence>
<dbReference type="GO" id="GO:0030170">
    <property type="term" value="F:pyridoxal phosphate binding"/>
    <property type="evidence" value="ECO:0007669"/>
    <property type="project" value="InterPro"/>
</dbReference>
<accession>A0A5J6MJM9</accession>
<organism evidence="4 5">
    <name type="scientific">Hypericibacter terrae</name>
    <dbReference type="NCBI Taxonomy" id="2602015"/>
    <lineage>
        <taxon>Bacteria</taxon>
        <taxon>Pseudomonadati</taxon>
        <taxon>Pseudomonadota</taxon>
        <taxon>Alphaproteobacteria</taxon>
        <taxon>Rhodospirillales</taxon>
        <taxon>Dongiaceae</taxon>
        <taxon>Hypericibacter</taxon>
    </lineage>
</organism>